<reference evidence="1 2" key="1">
    <citation type="submission" date="2020-08" db="EMBL/GenBank/DDBJ databases">
        <title>Sequencing the genomes of 1000 actinobacteria strains.</title>
        <authorList>
            <person name="Klenk H.-P."/>
        </authorList>
    </citation>
    <scope>NUCLEOTIDE SEQUENCE [LARGE SCALE GENOMIC DNA]</scope>
    <source>
        <strain evidence="1 2">DSM 43768</strain>
    </source>
</reference>
<protein>
    <submittedName>
        <fullName evidence="1">Uncharacterized protein</fullName>
    </submittedName>
</protein>
<keyword evidence="2" id="KW-1185">Reference proteome</keyword>
<organism evidence="1 2">
    <name type="scientific">Nonomuraea rubra</name>
    <dbReference type="NCBI Taxonomy" id="46180"/>
    <lineage>
        <taxon>Bacteria</taxon>
        <taxon>Bacillati</taxon>
        <taxon>Actinomycetota</taxon>
        <taxon>Actinomycetes</taxon>
        <taxon>Streptosporangiales</taxon>
        <taxon>Streptosporangiaceae</taxon>
        <taxon>Nonomuraea</taxon>
    </lineage>
</organism>
<sequence>MAEKLYASWASGYAAFPETANLRTLRQGFGVTFTIPAGRAEWIHLPIPTPVIAEGDRATLDKVLVLFHARQNSEIIEVHVFDGPRRISRFSEMRLSGDHAQGVDARNVFVVRQADIAFGIGVTLRVNNISASTDSEFFISSFGGDFFHNV</sequence>
<name>A0A7X0NXR8_9ACTN</name>
<comment type="caution">
    <text evidence="1">The sequence shown here is derived from an EMBL/GenBank/DDBJ whole genome shotgun (WGS) entry which is preliminary data.</text>
</comment>
<gene>
    <name evidence="1" type="ORF">HD593_006340</name>
</gene>
<proteinExistence type="predicted"/>
<dbReference type="InterPro" id="IPR046731">
    <property type="entry name" value="DUF6623"/>
</dbReference>
<dbReference type="EMBL" id="JACHMI010000001">
    <property type="protein sequence ID" value="MBB6551545.1"/>
    <property type="molecule type" value="Genomic_DNA"/>
</dbReference>
<dbReference type="RefSeq" id="WP_185105597.1">
    <property type="nucleotide sequence ID" value="NZ_BAAAXY010000041.1"/>
</dbReference>
<evidence type="ECO:0000313" key="1">
    <source>
        <dbReference type="EMBL" id="MBB6551545.1"/>
    </source>
</evidence>
<dbReference type="AlphaFoldDB" id="A0A7X0NXR8"/>
<evidence type="ECO:0000313" key="2">
    <source>
        <dbReference type="Proteomes" id="UP000565579"/>
    </source>
</evidence>
<accession>A0A7X0NXR8</accession>
<dbReference type="Proteomes" id="UP000565579">
    <property type="component" value="Unassembled WGS sequence"/>
</dbReference>
<dbReference type="Pfam" id="PF20328">
    <property type="entry name" value="DUF6623"/>
    <property type="match status" value="1"/>
</dbReference>